<evidence type="ECO:0000256" key="4">
    <source>
        <dbReference type="RuleBase" id="RU362118"/>
    </source>
</evidence>
<dbReference type="SUPFAM" id="SSF53383">
    <property type="entry name" value="PLP-dependent transferases"/>
    <property type="match status" value="1"/>
</dbReference>
<comment type="caution">
    <text evidence="5">The sequence shown here is derived from an EMBL/GenBank/DDBJ whole genome shotgun (WGS) entry which is preliminary data.</text>
</comment>
<name>A0ABY0IIE5_9BACT</name>
<dbReference type="PANTHER" id="PTHR11808">
    <property type="entry name" value="TRANS-SULFURATION ENZYME FAMILY MEMBER"/>
    <property type="match status" value="1"/>
</dbReference>
<dbReference type="PANTHER" id="PTHR11808:SF15">
    <property type="entry name" value="CYSTATHIONINE GAMMA-LYASE"/>
    <property type="match status" value="1"/>
</dbReference>
<protein>
    <submittedName>
        <fullName evidence="5">PLP-dependent transferase</fullName>
    </submittedName>
</protein>
<dbReference type="Pfam" id="PF01053">
    <property type="entry name" value="Cys_Met_Meta_PP"/>
    <property type="match status" value="1"/>
</dbReference>
<dbReference type="InterPro" id="IPR015424">
    <property type="entry name" value="PyrdxlP-dep_Trfase"/>
</dbReference>
<comment type="cofactor">
    <cofactor evidence="1 4">
        <name>pyridoxal 5'-phosphate</name>
        <dbReference type="ChEBI" id="CHEBI:597326"/>
    </cofactor>
</comment>
<reference evidence="6" key="1">
    <citation type="journal article" date="2019" name="Int. J. Syst. Evol. Microbiol.">
        <title>Halobacteriovorax valvorus sp. nov., a novel prokaryotic predator isolated from coastal seawater of China.</title>
        <authorList>
            <person name="Chen M.-X."/>
        </authorList>
    </citation>
    <scope>NUCLEOTIDE SEQUENCE [LARGE SCALE GENOMIC DNA]</scope>
    <source>
        <strain evidence="6">BL9</strain>
    </source>
</reference>
<dbReference type="Gene3D" id="3.40.640.10">
    <property type="entry name" value="Type I PLP-dependent aspartate aminotransferase-like (Major domain)"/>
    <property type="match status" value="1"/>
</dbReference>
<evidence type="ECO:0000313" key="6">
    <source>
        <dbReference type="Proteomes" id="UP000443582"/>
    </source>
</evidence>
<sequence>MFFSICQKKVLTKDQGLKKSTLKKAAKASVCIHAGAHPDKETGAVIPPIHQTTTYAQTSPGIHQGYEYSRCHNPTRTRLEESLAALENAKYALATSSGVSIEMLIMHALPAGSTILCGDDVYGGTYRLFTTVFNSIHKFIFVDTTDPKKVEEALKEHKPKLMWVETPTNPLLKISDIKKVSELAKKYKTLTVVDNTFMSPYFQNPLDLGADIVMHSMTKYINGHSDVVGGACMLNNKALYEKLWTLQKSLGPTQSPFDSWLVLRGIKTLAIRMEAHAKNAMKIAKYLESHPKVDKVLYPGLKSHPQYKIAKKQMSGFGGMITFFLKGDIRKSKKFLQNVDMFSLAESLGGVESLIEHPAIMTHASVPKNVRESIGLTDNLIRLSVGIEDANDLISDLERAFKTI</sequence>
<dbReference type="EMBL" id="QDKL01000001">
    <property type="protein sequence ID" value="RZF22731.1"/>
    <property type="molecule type" value="Genomic_DNA"/>
</dbReference>
<accession>A0ABY0IIE5</accession>
<dbReference type="InterPro" id="IPR015421">
    <property type="entry name" value="PyrdxlP-dep_Trfase_major"/>
</dbReference>
<organism evidence="5 6">
    <name type="scientific">Halobacteriovorax vibrionivorans</name>
    <dbReference type="NCBI Taxonomy" id="2152716"/>
    <lineage>
        <taxon>Bacteria</taxon>
        <taxon>Pseudomonadati</taxon>
        <taxon>Bdellovibrionota</taxon>
        <taxon>Bacteriovoracia</taxon>
        <taxon>Bacteriovoracales</taxon>
        <taxon>Halobacteriovoraceae</taxon>
        <taxon>Halobacteriovorax</taxon>
    </lineage>
</organism>
<dbReference type="InterPro" id="IPR015422">
    <property type="entry name" value="PyrdxlP-dep_Trfase_small"/>
</dbReference>
<gene>
    <name evidence="5" type="ORF">DAY19_02865</name>
</gene>
<keyword evidence="3 4" id="KW-0663">Pyridoxal phosphate</keyword>
<dbReference type="Gene3D" id="3.90.1150.10">
    <property type="entry name" value="Aspartate Aminotransferase, domain 1"/>
    <property type="match status" value="1"/>
</dbReference>
<dbReference type="GO" id="GO:0016740">
    <property type="term" value="F:transferase activity"/>
    <property type="evidence" value="ECO:0007669"/>
    <property type="project" value="UniProtKB-KW"/>
</dbReference>
<dbReference type="InterPro" id="IPR000277">
    <property type="entry name" value="Cys/Met-Metab_PyrdxlP-dep_enz"/>
</dbReference>
<evidence type="ECO:0000313" key="5">
    <source>
        <dbReference type="EMBL" id="RZF22731.1"/>
    </source>
</evidence>
<comment type="similarity">
    <text evidence="2 4">Belongs to the trans-sulfuration enzymes family.</text>
</comment>
<evidence type="ECO:0000256" key="1">
    <source>
        <dbReference type="ARBA" id="ARBA00001933"/>
    </source>
</evidence>
<dbReference type="CDD" id="cd00614">
    <property type="entry name" value="CGS_like"/>
    <property type="match status" value="1"/>
</dbReference>
<keyword evidence="5" id="KW-0808">Transferase</keyword>
<dbReference type="Proteomes" id="UP000443582">
    <property type="component" value="Unassembled WGS sequence"/>
</dbReference>
<dbReference type="PIRSF" id="PIRSF001434">
    <property type="entry name" value="CGS"/>
    <property type="match status" value="1"/>
</dbReference>
<evidence type="ECO:0000256" key="3">
    <source>
        <dbReference type="ARBA" id="ARBA00022898"/>
    </source>
</evidence>
<evidence type="ECO:0000256" key="2">
    <source>
        <dbReference type="ARBA" id="ARBA00009077"/>
    </source>
</evidence>
<keyword evidence="6" id="KW-1185">Reference proteome</keyword>
<proteinExistence type="inferred from homology"/>